<dbReference type="AlphaFoldDB" id="A0A1F7J8I4"/>
<dbReference type="EMBL" id="MGAS01000016">
    <property type="protein sequence ID" value="OGK51924.1"/>
    <property type="molecule type" value="Genomic_DNA"/>
</dbReference>
<keyword evidence="1" id="KW-0472">Membrane</keyword>
<evidence type="ECO:0000313" key="2">
    <source>
        <dbReference type="EMBL" id="OGK51924.1"/>
    </source>
</evidence>
<feature type="transmembrane region" description="Helical" evidence="1">
    <location>
        <begin position="6"/>
        <end position="23"/>
    </location>
</feature>
<reference evidence="2 3" key="1">
    <citation type="journal article" date="2016" name="Nat. Commun.">
        <title>Thousands of microbial genomes shed light on interconnected biogeochemical processes in an aquifer system.</title>
        <authorList>
            <person name="Anantharaman K."/>
            <person name="Brown C.T."/>
            <person name="Hug L.A."/>
            <person name="Sharon I."/>
            <person name="Castelle C.J."/>
            <person name="Probst A.J."/>
            <person name="Thomas B.C."/>
            <person name="Singh A."/>
            <person name="Wilkins M.J."/>
            <person name="Karaoz U."/>
            <person name="Brodie E.L."/>
            <person name="Williams K.H."/>
            <person name="Hubbard S.S."/>
            <person name="Banfield J.F."/>
        </authorList>
    </citation>
    <scope>NUCLEOTIDE SEQUENCE [LARGE SCALE GENOMIC DNA]</scope>
</reference>
<evidence type="ECO:0000313" key="3">
    <source>
        <dbReference type="Proteomes" id="UP000178914"/>
    </source>
</evidence>
<dbReference type="InterPro" id="IPR052022">
    <property type="entry name" value="26kDa_periplasmic_antigen"/>
</dbReference>
<name>A0A1F7J8I4_9BACT</name>
<evidence type="ECO:0000256" key="1">
    <source>
        <dbReference type="SAM" id="Phobius"/>
    </source>
</evidence>
<dbReference type="InterPro" id="IPR007497">
    <property type="entry name" value="SIMPL/DUF541"/>
</dbReference>
<gene>
    <name evidence="2" type="ORF">A3B02_02140</name>
</gene>
<keyword evidence="1" id="KW-0812">Transmembrane</keyword>
<dbReference type="Proteomes" id="UP000178914">
    <property type="component" value="Unassembled WGS sequence"/>
</dbReference>
<dbReference type="Pfam" id="PF04402">
    <property type="entry name" value="SIMPL"/>
    <property type="match status" value="1"/>
</dbReference>
<accession>A0A1F7J8I4</accession>
<dbReference type="GO" id="GO:0006974">
    <property type="term" value="P:DNA damage response"/>
    <property type="evidence" value="ECO:0007669"/>
    <property type="project" value="TreeGrafter"/>
</dbReference>
<protein>
    <recommendedName>
        <fullName evidence="4">SIMPL domain-containing protein</fullName>
    </recommendedName>
</protein>
<dbReference type="PANTHER" id="PTHR34387:SF1">
    <property type="entry name" value="PERIPLASMIC IMMUNOGENIC PROTEIN"/>
    <property type="match status" value="1"/>
</dbReference>
<dbReference type="PANTHER" id="PTHR34387">
    <property type="entry name" value="SLR1258 PROTEIN"/>
    <property type="match status" value="1"/>
</dbReference>
<organism evidence="2 3">
    <name type="scientific">Candidatus Roizmanbacteria bacterium RIFCSPLOWO2_01_FULL_42_14</name>
    <dbReference type="NCBI Taxonomy" id="1802068"/>
    <lineage>
        <taxon>Bacteria</taxon>
        <taxon>Candidatus Roizmaniibacteriota</taxon>
    </lineage>
</organism>
<keyword evidence="1" id="KW-1133">Transmembrane helix</keyword>
<sequence>MNKQLVITYAAVILLTLFGLLLIKELNISYPLTITTSSRSSELSVVGEGKVEVVPDTVTIEAGVSINLAPSVEEAQKQVDAINNKIIAQMKELGLESKDIKTSNYSINPSYDYNKGNVINGYNAYASTTIKTSKTELAPQIVSRATAAGANQINGVQYSVKDPAKFREGARKKAIENAKEQAQKLSQELGIKLGKITNIVESTPYDNSPVYYKTAAAEAGGGAGGPDIEPGSQEISSVVTLYFATR</sequence>
<dbReference type="Gene3D" id="3.30.110.170">
    <property type="entry name" value="Protein of unknown function (DUF541), domain 1"/>
    <property type="match status" value="1"/>
</dbReference>
<evidence type="ECO:0008006" key="4">
    <source>
        <dbReference type="Google" id="ProtNLM"/>
    </source>
</evidence>
<dbReference type="Gene3D" id="3.30.70.2970">
    <property type="entry name" value="Protein of unknown function (DUF541), domain 2"/>
    <property type="match status" value="1"/>
</dbReference>
<dbReference type="STRING" id="1802068.A3B02_02140"/>
<comment type="caution">
    <text evidence="2">The sequence shown here is derived from an EMBL/GenBank/DDBJ whole genome shotgun (WGS) entry which is preliminary data.</text>
</comment>
<proteinExistence type="predicted"/>